<comment type="similarity">
    <text evidence="1">Belongs to the short-chain dehydrogenases/reductases (SDR) family.</text>
</comment>
<accession>A0AA38XDG0</accession>
<evidence type="ECO:0000256" key="1">
    <source>
        <dbReference type="ARBA" id="ARBA00006484"/>
    </source>
</evidence>
<reference evidence="4" key="1">
    <citation type="submission" date="2022-10" db="EMBL/GenBank/DDBJ databases">
        <title>Culturing micro-colonial fungi from biological soil crusts in the Mojave desert and describing Neophaeococcomyces mojavensis, and introducing the new genera and species Taxawa tesnikishii.</title>
        <authorList>
            <person name="Kurbessoian T."/>
            <person name="Stajich J.E."/>
        </authorList>
    </citation>
    <scope>NUCLEOTIDE SEQUENCE</scope>
    <source>
        <strain evidence="4">TK_35</strain>
    </source>
</reference>
<dbReference type="Pfam" id="PF13561">
    <property type="entry name" value="adh_short_C2"/>
    <property type="match status" value="1"/>
</dbReference>
<dbReference type="AlphaFoldDB" id="A0AA38XDG0"/>
<dbReference type="PRINTS" id="PR00080">
    <property type="entry name" value="SDRFAMILY"/>
</dbReference>
<dbReference type="Pfam" id="PF07209">
    <property type="entry name" value="DUF1415"/>
    <property type="match status" value="1"/>
</dbReference>
<dbReference type="PROSITE" id="PS00061">
    <property type="entry name" value="ADH_SHORT"/>
    <property type="match status" value="1"/>
</dbReference>
<sequence>MTDTPLPTDDPIAATRLWLERIVIGLNLCPFAKAVYVKDQVRIVLSDATTPEALVEELAEELVLLRDTPAEQIDTTLIVHPQVLTDFLDYNDFLDNADAAIEALDLQGILQVASFHPEYQFDGVAADDASNYTNRAPYPTLHLLREDSVERAVDVYPDPDVIVERNIQTLDRIGVEGWHRRLRGDDLVVLVTGGANGIGRGIAQAVLGAGGRVLIGDLDVEAGQACLAEWQRGDDAAFQRLDITDETSVRDFIAVALQRFGRIDGLVNNAGIAGPHGTLLQDMDWEEWQRRLSSLHGAFLCSKHALPALSADAGAIINIASTRAWQSEPHSEAYAAAKGGLVAFTHALAISAGPAVRVNSISPGWISTDAWQAPSRRHVPQYSATDHAQHPVGRVGQPEDIGALAVYLLSSLSGFSTGQDFIVDGGMTRKMIYAE</sequence>
<evidence type="ECO:0000313" key="4">
    <source>
        <dbReference type="EMBL" id="KAJ9611062.1"/>
    </source>
</evidence>
<dbReference type="GO" id="GO:0016491">
    <property type="term" value="F:oxidoreductase activity"/>
    <property type="evidence" value="ECO:0007669"/>
    <property type="project" value="UniProtKB-KW"/>
</dbReference>
<dbReference type="FunFam" id="3.40.50.720:FF:000084">
    <property type="entry name" value="Short-chain dehydrogenase reductase"/>
    <property type="match status" value="1"/>
</dbReference>
<keyword evidence="2" id="KW-0521">NADP</keyword>
<evidence type="ECO:0000256" key="3">
    <source>
        <dbReference type="ARBA" id="ARBA00023002"/>
    </source>
</evidence>
<dbReference type="PANTHER" id="PTHR24321:SF8">
    <property type="entry name" value="ESTRADIOL 17-BETA-DEHYDROGENASE 8-RELATED"/>
    <property type="match status" value="1"/>
</dbReference>
<proteinExistence type="inferred from homology"/>
<dbReference type="InterPro" id="IPR036291">
    <property type="entry name" value="NAD(P)-bd_dom_sf"/>
</dbReference>
<dbReference type="Gene3D" id="3.40.50.720">
    <property type="entry name" value="NAD(P)-binding Rossmann-like Domain"/>
    <property type="match status" value="1"/>
</dbReference>
<keyword evidence="3" id="KW-0560">Oxidoreductase</keyword>
<evidence type="ECO:0000256" key="2">
    <source>
        <dbReference type="ARBA" id="ARBA00022857"/>
    </source>
</evidence>
<dbReference type="InterPro" id="IPR020904">
    <property type="entry name" value="Sc_DH/Rdtase_CS"/>
</dbReference>
<protein>
    <recommendedName>
        <fullName evidence="5">DUF1415 domain-containing protein</fullName>
    </recommendedName>
</protein>
<dbReference type="PANTHER" id="PTHR24321">
    <property type="entry name" value="DEHYDROGENASES, SHORT CHAIN"/>
    <property type="match status" value="1"/>
</dbReference>
<name>A0AA38XDG0_9EURO</name>
<dbReference type="PRINTS" id="PR00081">
    <property type="entry name" value="GDHRDH"/>
</dbReference>
<dbReference type="InterPro" id="IPR002347">
    <property type="entry name" value="SDR_fam"/>
</dbReference>
<organism evidence="4">
    <name type="scientific">Knufia peltigerae</name>
    <dbReference type="NCBI Taxonomy" id="1002370"/>
    <lineage>
        <taxon>Eukaryota</taxon>
        <taxon>Fungi</taxon>
        <taxon>Dikarya</taxon>
        <taxon>Ascomycota</taxon>
        <taxon>Pezizomycotina</taxon>
        <taxon>Eurotiomycetes</taxon>
        <taxon>Chaetothyriomycetidae</taxon>
        <taxon>Chaetothyriales</taxon>
        <taxon>Trichomeriaceae</taxon>
        <taxon>Knufia</taxon>
    </lineage>
</organism>
<dbReference type="InterPro" id="IPR009858">
    <property type="entry name" value="DUF1415"/>
</dbReference>
<dbReference type="EMBL" id="JAPDRN010000228">
    <property type="protein sequence ID" value="KAJ9611062.1"/>
    <property type="molecule type" value="Genomic_DNA"/>
</dbReference>
<dbReference type="SUPFAM" id="SSF51735">
    <property type="entry name" value="NAD(P)-binding Rossmann-fold domains"/>
    <property type="match status" value="1"/>
</dbReference>
<comment type="caution">
    <text evidence="4">The sequence shown here is derived from an EMBL/GenBank/DDBJ whole genome shotgun (WGS) entry which is preliminary data.</text>
</comment>
<evidence type="ECO:0008006" key="5">
    <source>
        <dbReference type="Google" id="ProtNLM"/>
    </source>
</evidence>
<gene>
    <name evidence="4" type="ORF">H2204_015236</name>
</gene>